<accession>A0A484H536</accession>
<dbReference type="InterPro" id="IPR002307">
    <property type="entry name" value="Tyr-tRNA-ligase"/>
</dbReference>
<dbReference type="EC" id="6.1.1.1" evidence="1"/>
<keyword evidence="6 9" id="KW-0030">Aminoacyl-tRNA synthetase</keyword>
<dbReference type="Gene3D" id="3.10.290.10">
    <property type="entry name" value="RNA-binding S4 domain"/>
    <property type="match status" value="1"/>
</dbReference>
<dbReference type="Pfam" id="PF00579">
    <property type="entry name" value="tRNA-synt_1b"/>
    <property type="match status" value="1"/>
</dbReference>
<dbReference type="NCBIfam" id="TIGR00234">
    <property type="entry name" value="tyrS"/>
    <property type="match status" value="1"/>
</dbReference>
<evidence type="ECO:0000256" key="8">
    <source>
        <dbReference type="ARBA" id="ARBA00048248"/>
    </source>
</evidence>
<evidence type="ECO:0000256" key="5">
    <source>
        <dbReference type="ARBA" id="ARBA00022917"/>
    </source>
</evidence>
<dbReference type="InterPro" id="IPR002305">
    <property type="entry name" value="aa-tRNA-synth_Ic"/>
</dbReference>
<dbReference type="GO" id="GO:0005524">
    <property type="term" value="F:ATP binding"/>
    <property type="evidence" value="ECO:0007669"/>
    <property type="project" value="UniProtKB-KW"/>
</dbReference>
<evidence type="ECO:0000256" key="6">
    <source>
        <dbReference type="ARBA" id="ARBA00023146"/>
    </source>
</evidence>
<dbReference type="InterPro" id="IPR036986">
    <property type="entry name" value="S4_RNA-bd_sf"/>
</dbReference>
<dbReference type="HAMAP" id="MF_02006">
    <property type="entry name" value="Tyr_tRNA_synth_type1"/>
    <property type="match status" value="1"/>
</dbReference>
<keyword evidence="4" id="KW-0067">ATP-binding</keyword>
<keyword evidence="2 9" id="KW-0436">Ligase</keyword>
<evidence type="ECO:0000256" key="2">
    <source>
        <dbReference type="ARBA" id="ARBA00022598"/>
    </source>
</evidence>
<dbReference type="CDD" id="cd00165">
    <property type="entry name" value="S4"/>
    <property type="match status" value="1"/>
</dbReference>
<dbReference type="InterPro" id="IPR024107">
    <property type="entry name" value="Tyr-tRNA-ligase_bac_1"/>
</dbReference>
<reference evidence="9" key="1">
    <citation type="submission" date="2018-10" db="EMBL/GenBank/DDBJ databases">
        <authorList>
            <person name="Gruber-Vodicka H."/>
            <person name="Jaeckle O."/>
        </authorList>
    </citation>
    <scope>NUCLEOTIDE SEQUENCE</scope>
</reference>
<dbReference type="CDD" id="cd00805">
    <property type="entry name" value="TyrRS_core"/>
    <property type="match status" value="1"/>
</dbReference>
<keyword evidence="5" id="KW-0648">Protein biosynthesis</keyword>
<dbReference type="GO" id="GO:0004831">
    <property type="term" value="F:tyrosine-tRNA ligase activity"/>
    <property type="evidence" value="ECO:0007669"/>
    <property type="project" value="UniProtKB-EC"/>
</dbReference>
<evidence type="ECO:0000313" key="9">
    <source>
        <dbReference type="EMBL" id="VBB69007.1"/>
    </source>
</evidence>
<evidence type="ECO:0000256" key="4">
    <source>
        <dbReference type="ARBA" id="ARBA00022840"/>
    </source>
</evidence>
<dbReference type="PRINTS" id="PR01040">
    <property type="entry name" value="TRNASYNTHTYR"/>
</dbReference>
<dbReference type="InterPro" id="IPR024088">
    <property type="entry name" value="Tyr-tRNA-ligase_bac-type"/>
</dbReference>
<dbReference type="EMBL" id="LR026963">
    <property type="protein sequence ID" value="VBB69007.1"/>
    <property type="molecule type" value="Genomic_DNA"/>
</dbReference>
<protein>
    <recommendedName>
        <fullName evidence="1">tyrosine--tRNA ligase</fullName>
        <ecNumber evidence="1">6.1.1.1</ecNumber>
    </recommendedName>
    <alternativeName>
        <fullName evidence="7">Tyrosyl-tRNA synthetase</fullName>
    </alternativeName>
</protein>
<dbReference type="AlphaFoldDB" id="A0A484H536"/>
<evidence type="ECO:0000256" key="1">
    <source>
        <dbReference type="ARBA" id="ARBA00013160"/>
    </source>
</evidence>
<comment type="catalytic activity">
    <reaction evidence="8">
        <text>tRNA(Tyr) + L-tyrosine + ATP = L-tyrosyl-tRNA(Tyr) + AMP + diphosphate + H(+)</text>
        <dbReference type="Rhea" id="RHEA:10220"/>
        <dbReference type="Rhea" id="RHEA-COMP:9706"/>
        <dbReference type="Rhea" id="RHEA-COMP:9707"/>
        <dbReference type="ChEBI" id="CHEBI:15378"/>
        <dbReference type="ChEBI" id="CHEBI:30616"/>
        <dbReference type="ChEBI" id="CHEBI:33019"/>
        <dbReference type="ChEBI" id="CHEBI:58315"/>
        <dbReference type="ChEBI" id="CHEBI:78442"/>
        <dbReference type="ChEBI" id="CHEBI:78536"/>
        <dbReference type="ChEBI" id="CHEBI:456215"/>
        <dbReference type="EC" id="6.1.1.1"/>
    </reaction>
</comment>
<dbReference type="SUPFAM" id="SSF55174">
    <property type="entry name" value="Alpha-L RNA-binding motif"/>
    <property type="match status" value="1"/>
</dbReference>
<evidence type="ECO:0000256" key="7">
    <source>
        <dbReference type="ARBA" id="ARBA00033323"/>
    </source>
</evidence>
<sequence>MVTLRSSFLRTLQARGYIHQCTDLERLDTVLAQQPPIAAYIGFDCTADSLHVGSLVQIMLLRRLQQSGHKPIVLMGGSTTRVGDPSGKDTMRQLLPETQIVANMASLQKVFANFLTFGTGPSDAILIDNTDWLSSLNHIAFLGDYGRHFSVNRMLGLDSIRSRLERGQPLTFLEFNYIVLQSYDFLELWRRAGCCLQMGGADQWGNIVNGIELARRVEGVELFGLTSPLITTMTGVKMGKTLGGAVWLNADRLSPYGYWQFWRNTEDSNVGRFLRLFTDLPLDVIDRLESLSGTACNKAKWRLAYEATRLAHGEKAASTAAETARKVFEEGTLGQAMPVLNVPAAALAEEGLSLLDAMRQAGLVRSNGEARRLVRSGGARVNNLVIGDETHRLTATDLKDGAIKLSAGRKHHVLVRTAVIQNQGRAC</sequence>
<dbReference type="GO" id="GO:0005829">
    <property type="term" value="C:cytosol"/>
    <property type="evidence" value="ECO:0007669"/>
    <property type="project" value="TreeGrafter"/>
</dbReference>
<dbReference type="GO" id="GO:0003723">
    <property type="term" value="F:RNA binding"/>
    <property type="evidence" value="ECO:0007669"/>
    <property type="project" value="InterPro"/>
</dbReference>
<dbReference type="FunFam" id="1.10.240.10:FF:000001">
    <property type="entry name" value="Tyrosine--tRNA ligase"/>
    <property type="match status" value="1"/>
</dbReference>
<name>A0A484H536_9ZZZZ</name>
<gene>
    <name evidence="9" type="ORF">RIEGSTA812A_PEG_480</name>
</gene>
<dbReference type="Gene3D" id="3.40.50.620">
    <property type="entry name" value="HUPs"/>
    <property type="match status" value="1"/>
</dbReference>
<dbReference type="Gene3D" id="1.10.240.10">
    <property type="entry name" value="Tyrosyl-Transfer RNA Synthetase"/>
    <property type="match status" value="1"/>
</dbReference>
<dbReference type="InterPro" id="IPR014729">
    <property type="entry name" value="Rossmann-like_a/b/a_fold"/>
</dbReference>
<dbReference type="GO" id="GO:0006437">
    <property type="term" value="P:tyrosyl-tRNA aminoacylation"/>
    <property type="evidence" value="ECO:0007669"/>
    <property type="project" value="InterPro"/>
</dbReference>
<dbReference type="SUPFAM" id="SSF52374">
    <property type="entry name" value="Nucleotidylyl transferase"/>
    <property type="match status" value="1"/>
</dbReference>
<dbReference type="PROSITE" id="PS50889">
    <property type="entry name" value="S4"/>
    <property type="match status" value="1"/>
</dbReference>
<proteinExistence type="inferred from homology"/>
<keyword evidence="3" id="KW-0547">Nucleotide-binding</keyword>
<evidence type="ECO:0000256" key="3">
    <source>
        <dbReference type="ARBA" id="ARBA00022741"/>
    </source>
</evidence>
<organism evidence="9">
    <name type="scientific">invertebrate metagenome</name>
    <dbReference type="NCBI Taxonomy" id="1711999"/>
    <lineage>
        <taxon>unclassified sequences</taxon>
        <taxon>metagenomes</taxon>
        <taxon>organismal metagenomes</taxon>
    </lineage>
</organism>
<dbReference type="PANTHER" id="PTHR11766">
    <property type="entry name" value="TYROSYL-TRNA SYNTHETASE"/>
    <property type="match status" value="1"/>
</dbReference>
<dbReference type="PANTHER" id="PTHR11766:SF0">
    <property type="entry name" value="TYROSINE--TRNA LIGASE, MITOCHONDRIAL"/>
    <property type="match status" value="1"/>
</dbReference>